<dbReference type="PANTHER" id="PTHR34676:SF8">
    <property type="entry name" value="TRANSMEMBRANE PROTEIN"/>
    <property type="match status" value="1"/>
</dbReference>
<evidence type="ECO:0000256" key="1">
    <source>
        <dbReference type="SAM" id="MobiDB-lite"/>
    </source>
</evidence>
<dbReference type="Pfam" id="PF14223">
    <property type="entry name" value="Retrotran_gag_2"/>
    <property type="match status" value="1"/>
</dbReference>
<proteinExistence type="predicted"/>
<gene>
    <name evidence="3" type="primary">LOC105851214</name>
</gene>
<evidence type="ECO:0000313" key="3">
    <source>
        <dbReference type="RefSeq" id="XP_012567269.1"/>
    </source>
</evidence>
<sequence length="308" mass="35341">MALVSFLGEGASLVRPPAFNGTAYMYWKHRMLIFLEASGIYILDVVENGPFIPEMAGTDNLLIPKPRSEWSEDDKRKETHEGTTNVKRARVNTLMYEYELFSMKKDESISDLQTRFTHIVNNLHALGKHVENEQQIGKIMRSLTREWQPKITAIAESKDLAKMTIATLFGKLREHEMELHRLDESEHDIRKQKGLSLKAQTHKSKPEQDSCSDESSRHVKSECHKVQDKNRTTNTKDKEPAHKTRRAYIAWSDNEESSTSSEEANLCLMVCLTSNRHPWYLDGGCSKHMTGDRSIFLSLTVKEEGFVQ</sequence>
<dbReference type="Proteomes" id="UP000087171">
    <property type="component" value="Unplaced"/>
</dbReference>
<dbReference type="PANTHER" id="PTHR34676">
    <property type="entry name" value="DUF4219 DOMAIN-CONTAINING PROTEIN-RELATED"/>
    <property type="match status" value="1"/>
</dbReference>
<feature type="compositionally biased region" description="Basic and acidic residues" evidence="1">
    <location>
        <begin position="66"/>
        <end position="81"/>
    </location>
</feature>
<accession>A0A1S3DVR7</accession>
<organism evidence="2 3">
    <name type="scientific">Cicer arietinum</name>
    <name type="common">Chickpea</name>
    <name type="synonym">Garbanzo</name>
    <dbReference type="NCBI Taxonomy" id="3827"/>
    <lineage>
        <taxon>Eukaryota</taxon>
        <taxon>Viridiplantae</taxon>
        <taxon>Streptophyta</taxon>
        <taxon>Embryophyta</taxon>
        <taxon>Tracheophyta</taxon>
        <taxon>Spermatophyta</taxon>
        <taxon>Magnoliopsida</taxon>
        <taxon>eudicotyledons</taxon>
        <taxon>Gunneridae</taxon>
        <taxon>Pentapetalae</taxon>
        <taxon>rosids</taxon>
        <taxon>fabids</taxon>
        <taxon>Fabales</taxon>
        <taxon>Fabaceae</taxon>
        <taxon>Papilionoideae</taxon>
        <taxon>50 kb inversion clade</taxon>
        <taxon>NPAAA clade</taxon>
        <taxon>Hologalegina</taxon>
        <taxon>IRL clade</taxon>
        <taxon>Cicereae</taxon>
        <taxon>Cicer</taxon>
    </lineage>
</organism>
<feature type="compositionally biased region" description="Basic and acidic residues" evidence="1">
    <location>
        <begin position="204"/>
        <end position="242"/>
    </location>
</feature>
<dbReference type="AlphaFoldDB" id="A0A1S3DVR7"/>
<feature type="region of interest" description="Disordered" evidence="1">
    <location>
        <begin position="195"/>
        <end position="242"/>
    </location>
</feature>
<dbReference type="OrthoDB" id="1418274at2759"/>
<name>A0A1S3DVR7_CICAR</name>
<evidence type="ECO:0000313" key="2">
    <source>
        <dbReference type="Proteomes" id="UP000087171"/>
    </source>
</evidence>
<protein>
    <submittedName>
        <fullName evidence="3">Uncharacterized protein LOC105851214</fullName>
    </submittedName>
</protein>
<feature type="region of interest" description="Disordered" evidence="1">
    <location>
        <begin position="63"/>
        <end position="83"/>
    </location>
</feature>
<dbReference type="RefSeq" id="XP_012567269.1">
    <property type="nucleotide sequence ID" value="XM_012711815.1"/>
</dbReference>
<keyword evidence="2" id="KW-1185">Reference proteome</keyword>
<reference evidence="3" key="1">
    <citation type="submission" date="2025-08" db="UniProtKB">
        <authorList>
            <consortium name="RefSeq"/>
        </authorList>
    </citation>
    <scope>IDENTIFICATION</scope>
    <source>
        <tissue evidence="3">Etiolated seedlings</tissue>
    </source>
</reference>